<keyword evidence="2" id="KW-1185">Reference proteome</keyword>
<accession>A0A9Q0BVF1</accession>
<reference evidence="1" key="1">
    <citation type="journal article" date="2023" name="Genome Biol. Evol.">
        <title>Long-read-based Genome Assembly of Drosophila gunungcola Reveals Fewer Chemosensory Genes in Flower-breeding Species.</title>
        <authorList>
            <person name="Negi A."/>
            <person name="Liao B.Y."/>
            <person name="Yeh S.D."/>
        </authorList>
    </citation>
    <scope>NUCLEOTIDE SEQUENCE</scope>
    <source>
        <strain evidence="1">Sukarami</strain>
    </source>
</reference>
<organism evidence="1 2">
    <name type="scientific">Drosophila gunungcola</name>
    <name type="common">fruit fly</name>
    <dbReference type="NCBI Taxonomy" id="103775"/>
    <lineage>
        <taxon>Eukaryota</taxon>
        <taxon>Metazoa</taxon>
        <taxon>Ecdysozoa</taxon>
        <taxon>Arthropoda</taxon>
        <taxon>Hexapoda</taxon>
        <taxon>Insecta</taxon>
        <taxon>Pterygota</taxon>
        <taxon>Neoptera</taxon>
        <taxon>Endopterygota</taxon>
        <taxon>Diptera</taxon>
        <taxon>Brachycera</taxon>
        <taxon>Muscomorpha</taxon>
        <taxon>Ephydroidea</taxon>
        <taxon>Drosophilidae</taxon>
        <taxon>Drosophila</taxon>
        <taxon>Sophophora</taxon>
    </lineage>
</organism>
<feature type="non-terminal residue" evidence="1">
    <location>
        <position position="1"/>
    </location>
</feature>
<dbReference type="EMBL" id="JAMKOV010000001">
    <property type="protein sequence ID" value="KAI8046157.1"/>
    <property type="molecule type" value="Genomic_DNA"/>
</dbReference>
<sequence>VPLCSSNCIALRVEQSANYRELVLIHSELASARHVYSRGLKVGRSVLYELVFGRLTATTTAVAVAVGPAGN</sequence>
<dbReference type="AlphaFoldDB" id="A0A9Q0BVF1"/>
<gene>
    <name evidence="1" type="ORF">M5D96_002357</name>
</gene>
<evidence type="ECO:0000313" key="1">
    <source>
        <dbReference type="EMBL" id="KAI8046157.1"/>
    </source>
</evidence>
<proteinExistence type="predicted"/>
<name>A0A9Q0BVF1_9MUSC</name>
<protein>
    <submittedName>
        <fullName evidence="1">Uncharacterized protein</fullName>
    </submittedName>
</protein>
<comment type="caution">
    <text evidence="1">The sequence shown here is derived from an EMBL/GenBank/DDBJ whole genome shotgun (WGS) entry which is preliminary data.</text>
</comment>
<evidence type="ECO:0000313" key="2">
    <source>
        <dbReference type="Proteomes" id="UP001059596"/>
    </source>
</evidence>
<dbReference type="Proteomes" id="UP001059596">
    <property type="component" value="Chromosome 3R"/>
</dbReference>